<feature type="non-terminal residue" evidence="2">
    <location>
        <position position="1"/>
    </location>
</feature>
<name>A0A0B6XWZ3_9EUPU</name>
<reference evidence="2" key="1">
    <citation type="submission" date="2014-12" db="EMBL/GenBank/DDBJ databases">
        <title>Insight into the proteome of Arion vulgaris.</title>
        <authorList>
            <person name="Aradska J."/>
            <person name="Bulat T."/>
            <person name="Smidak R."/>
            <person name="Sarate P."/>
            <person name="Gangsoo J."/>
            <person name="Sialana F."/>
            <person name="Bilban M."/>
            <person name="Lubec G."/>
        </authorList>
    </citation>
    <scope>NUCLEOTIDE SEQUENCE</scope>
    <source>
        <tissue evidence="2">Skin</tissue>
    </source>
</reference>
<evidence type="ECO:0000256" key="1">
    <source>
        <dbReference type="SAM" id="MobiDB-lite"/>
    </source>
</evidence>
<sequence length="99" mass="10915">RMRTHLLQSMSKSALHKRRSSSLCQSDICSGVDTVSSPKGLDDARINAETCCESHQPKSRSGSDNINSQQIRQITERMNSSEDFSKNSTAQSSQISDPI</sequence>
<evidence type="ECO:0000313" key="2">
    <source>
        <dbReference type="EMBL" id="CEK48041.1"/>
    </source>
</evidence>
<proteinExistence type="predicted"/>
<protein>
    <submittedName>
        <fullName evidence="2">Uncharacterized protein</fullName>
    </submittedName>
</protein>
<dbReference type="EMBL" id="HACG01001176">
    <property type="protein sequence ID" value="CEK48041.1"/>
    <property type="molecule type" value="Transcribed_RNA"/>
</dbReference>
<feature type="region of interest" description="Disordered" evidence="1">
    <location>
        <begin position="52"/>
        <end position="99"/>
    </location>
</feature>
<gene>
    <name evidence="2" type="primary">ORF2962</name>
</gene>
<feature type="non-terminal residue" evidence="2">
    <location>
        <position position="99"/>
    </location>
</feature>
<organism evidence="2">
    <name type="scientific">Arion vulgaris</name>
    <dbReference type="NCBI Taxonomy" id="1028688"/>
    <lineage>
        <taxon>Eukaryota</taxon>
        <taxon>Metazoa</taxon>
        <taxon>Spiralia</taxon>
        <taxon>Lophotrochozoa</taxon>
        <taxon>Mollusca</taxon>
        <taxon>Gastropoda</taxon>
        <taxon>Heterobranchia</taxon>
        <taxon>Euthyneura</taxon>
        <taxon>Panpulmonata</taxon>
        <taxon>Eupulmonata</taxon>
        <taxon>Stylommatophora</taxon>
        <taxon>Helicina</taxon>
        <taxon>Arionoidea</taxon>
        <taxon>Arionidae</taxon>
        <taxon>Arion</taxon>
    </lineage>
</organism>
<feature type="compositionally biased region" description="Polar residues" evidence="1">
    <location>
        <begin position="59"/>
        <end position="78"/>
    </location>
</feature>
<feature type="compositionally biased region" description="Polar residues" evidence="1">
    <location>
        <begin position="86"/>
        <end position="99"/>
    </location>
</feature>
<dbReference type="AlphaFoldDB" id="A0A0B6XWZ3"/>
<accession>A0A0B6XWZ3</accession>